<protein>
    <submittedName>
        <fullName evidence="1">Uncharacterized protein</fullName>
    </submittedName>
</protein>
<dbReference type="EMBL" id="VUNF01000004">
    <property type="protein sequence ID" value="MST76853.1"/>
    <property type="molecule type" value="Genomic_DNA"/>
</dbReference>
<gene>
    <name evidence="1" type="ORF">FYJ72_03935</name>
</gene>
<proteinExistence type="predicted"/>
<dbReference type="RefSeq" id="WP_154480474.1">
    <property type="nucleotide sequence ID" value="NZ_VUNF01000004.1"/>
</dbReference>
<accession>A0A6I2TWQ7</accession>
<evidence type="ECO:0000313" key="2">
    <source>
        <dbReference type="Proteomes" id="UP000450161"/>
    </source>
</evidence>
<comment type="caution">
    <text evidence="1">The sequence shown here is derived from an EMBL/GenBank/DDBJ whole genome shotgun (WGS) entry which is preliminary data.</text>
</comment>
<name>A0A6I2TWQ7_9BACT</name>
<dbReference type="Proteomes" id="UP000450161">
    <property type="component" value="Unassembled WGS sequence"/>
</dbReference>
<sequence>MTQQEIEIIKKSSEFKAADALADAHNSMGFNHEKFAMGVCMQHRTLQQNIMRSFVATIRHMASEDYGYDLRNQSSHNAAKKMVESGLLDEIYLPFV</sequence>
<organism evidence="1 2">
    <name type="scientific">Segatella copri</name>
    <dbReference type="NCBI Taxonomy" id="165179"/>
    <lineage>
        <taxon>Bacteria</taxon>
        <taxon>Pseudomonadati</taxon>
        <taxon>Bacteroidota</taxon>
        <taxon>Bacteroidia</taxon>
        <taxon>Bacteroidales</taxon>
        <taxon>Prevotellaceae</taxon>
        <taxon>Segatella</taxon>
    </lineage>
</organism>
<evidence type="ECO:0000313" key="1">
    <source>
        <dbReference type="EMBL" id="MST76853.1"/>
    </source>
</evidence>
<dbReference type="AlphaFoldDB" id="A0A6I2TWQ7"/>
<reference evidence="1 2" key="1">
    <citation type="submission" date="2019-08" db="EMBL/GenBank/DDBJ databases">
        <title>In-depth cultivation of the pig gut microbiome towards novel bacterial diversity and tailored functional studies.</title>
        <authorList>
            <person name="Wylensek D."/>
            <person name="Hitch T.C.A."/>
            <person name="Clavel T."/>
        </authorList>
    </citation>
    <scope>NUCLEOTIDE SEQUENCE [LARGE SCALE GENOMIC DNA]</scope>
    <source>
        <strain evidence="1 2">LKV-178-WT-2C</strain>
    </source>
</reference>